<feature type="compositionally biased region" description="Low complexity" evidence="1">
    <location>
        <begin position="199"/>
        <end position="236"/>
    </location>
</feature>
<name>A0ABM7WYJ1_9BACT</name>
<gene>
    <name evidence="2" type="ORF">AMOR_35720</name>
</gene>
<reference evidence="3" key="1">
    <citation type="journal article" date="2022" name="Int. J. Syst. Evol. Microbiol.">
        <title>Anaeromyxobacter oryzae sp. nov., Anaeromyxobacter diazotrophicus sp. nov. and Anaeromyxobacter paludicola sp. nov., isolated from paddy soils.</title>
        <authorList>
            <person name="Itoh H."/>
            <person name="Xu Z."/>
            <person name="Mise K."/>
            <person name="Masuda Y."/>
            <person name="Ushijima N."/>
            <person name="Hayakawa C."/>
            <person name="Shiratori Y."/>
            <person name="Senoo K."/>
        </authorList>
    </citation>
    <scope>NUCLEOTIDE SEQUENCE [LARGE SCALE GENOMIC DNA]</scope>
    <source>
        <strain evidence="3">Red232</strain>
    </source>
</reference>
<protein>
    <recommendedName>
        <fullName evidence="4">1,4-alpha-glucan branching enzyme</fullName>
    </recommendedName>
</protein>
<evidence type="ECO:0000256" key="1">
    <source>
        <dbReference type="SAM" id="MobiDB-lite"/>
    </source>
</evidence>
<proteinExistence type="predicted"/>
<sequence length="280" mass="29960">MVQPPLAARNHDLASRCAHAGSAGARRVRPGSRRPAPVRRMYAFTEVPDMAQRVSSTTTDHDTIRRWAEERGGTPTQVASTARGDQTGIIRIDFPGYSGEGKLEPISWDEWFQKFDDANLAFVYEETTARGQRSSFNKLVGRETAQARAQGRKTSRRAERAGGSRGGGTMRARRTSGTRGRSTGRGARKTGSRGKTTRRGASTRTTSRRGTSGRRQASGAMAARTAGTRRGSTSGRGSTGRGTKGGSRSRTGTKGSRGTSRRSSAGRKGGGRSGGRGRNR</sequence>
<evidence type="ECO:0000313" key="3">
    <source>
        <dbReference type="Proteomes" id="UP001162891"/>
    </source>
</evidence>
<feature type="compositionally biased region" description="Low complexity" evidence="1">
    <location>
        <begin position="246"/>
        <end position="263"/>
    </location>
</feature>
<dbReference type="Proteomes" id="UP001162891">
    <property type="component" value="Chromosome"/>
</dbReference>
<dbReference type="EMBL" id="AP025591">
    <property type="protein sequence ID" value="BDG04576.1"/>
    <property type="molecule type" value="Genomic_DNA"/>
</dbReference>
<feature type="compositionally biased region" description="Basic residues" evidence="1">
    <location>
        <begin position="186"/>
        <end position="198"/>
    </location>
</feature>
<keyword evidence="3" id="KW-1185">Reference proteome</keyword>
<organism evidence="2 3">
    <name type="scientific">Anaeromyxobacter oryzae</name>
    <dbReference type="NCBI Taxonomy" id="2918170"/>
    <lineage>
        <taxon>Bacteria</taxon>
        <taxon>Pseudomonadati</taxon>
        <taxon>Myxococcota</taxon>
        <taxon>Myxococcia</taxon>
        <taxon>Myxococcales</taxon>
        <taxon>Cystobacterineae</taxon>
        <taxon>Anaeromyxobacteraceae</taxon>
        <taxon>Anaeromyxobacter</taxon>
    </lineage>
</organism>
<accession>A0ABM7WYJ1</accession>
<feature type="region of interest" description="Disordered" evidence="1">
    <location>
        <begin position="139"/>
        <end position="280"/>
    </location>
</feature>
<evidence type="ECO:0000313" key="2">
    <source>
        <dbReference type="EMBL" id="BDG04576.1"/>
    </source>
</evidence>
<evidence type="ECO:0008006" key="4">
    <source>
        <dbReference type="Google" id="ProtNLM"/>
    </source>
</evidence>